<dbReference type="Pfam" id="PF00117">
    <property type="entry name" value="GATase"/>
    <property type="match status" value="1"/>
</dbReference>
<dbReference type="Pfam" id="PF06418">
    <property type="entry name" value="CTP_synth_N"/>
    <property type="match status" value="1"/>
</dbReference>
<comment type="pathway">
    <text evidence="1 11">Pyrimidine metabolism; CTP biosynthesis via de novo pathway; CTP from UDP: step 2/2.</text>
</comment>
<dbReference type="GO" id="GO:0005829">
    <property type="term" value="C:cytosol"/>
    <property type="evidence" value="ECO:0007669"/>
    <property type="project" value="TreeGrafter"/>
</dbReference>
<reference evidence="14" key="1">
    <citation type="submission" date="2018-12" db="EMBL/GenBank/DDBJ databases">
        <title>Novel natural products biosynthetic potential of the class Ktedonobacteria.</title>
        <authorList>
            <person name="Zheng Y."/>
            <person name="Saitou A."/>
            <person name="Wang C.M."/>
            <person name="Toyoda A."/>
            <person name="Minakuchi Y."/>
            <person name="Sekiguchi Y."/>
            <person name="Ueda K."/>
            <person name="Takano H."/>
            <person name="Sakai Y."/>
            <person name="Yokota A."/>
            <person name="Yabe S."/>
        </authorList>
    </citation>
    <scope>NUCLEOTIDE SEQUENCE</scope>
    <source>
        <strain evidence="14">COM3</strain>
    </source>
</reference>
<dbReference type="GO" id="GO:0003883">
    <property type="term" value="F:CTP synthase activity"/>
    <property type="evidence" value="ECO:0007669"/>
    <property type="project" value="UniProtKB-UniRule"/>
</dbReference>
<feature type="binding site" evidence="11">
    <location>
        <position position="13"/>
    </location>
    <ligand>
        <name>UTP</name>
        <dbReference type="ChEBI" id="CHEBI:46398"/>
    </ligand>
</feature>
<dbReference type="Gene3D" id="3.40.50.880">
    <property type="match status" value="1"/>
</dbReference>
<dbReference type="GO" id="GO:0004359">
    <property type="term" value="F:glutaminase activity"/>
    <property type="evidence" value="ECO:0007669"/>
    <property type="project" value="RHEA"/>
</dbReference>
<dbReference type="GO" id="GO:0044210">
    <property type="term" value="P:'de novo' CTP biosynthetic process"/>
    <property type="evidence" value="ECO:0007669"/>
    <property type="project" value="UniProtKB-UniRule"/>
</dbReference>
<dbReference type="InterPro" id="IPR029062">
    <property type="entry name" value="Class_I_gatase-like"/>
</dbReference>
<feature type="binding site" evidence="11">
    <location>
        <position position="71"/>
    </location>
    <ligand>
        <name>Mg(2+)</name>
        <dbReference type="ChEBI" id="CHEBI:18420"/>
    </ligand>
</feature>
<keyword evidence="7 11" id="KW-0460">Magnesium</keyword>
<comment type="caution">
    <text evidence="11">Lacks conserved residue(s) required for the propagation of feature annotation.</text>
</comment>
<feature type="binding site" evidence="11">
    <location>
        <position position="141"/>
    </location>
    <ligand>
        <name>Mg(2+)</name>
        <dbReference type="ChEBI" id="CHEBI:18420"/>
    </ligand>
</feature>
<evidence type="ECO:0000256" key="5">
    <source>
        <dbReference type="ARBA" id="ARBA00022741"/>
    </source>
</evidence>
<keyword evidence="5 11" id="KW-0547">Nucleotide-binding</keyword>
<organism evidence="14">
    <name type="scientific">Thermosporothrix sp. COM3</name>
    <dbReference type="NCBI Taxonomy" id="2490863"/>
    <lineage>
        <taxon>Bacteria</taxon>
        <taxon>Bacillati</taxon>
        <taxon>Chloroflexota</taxon>
        <taxon>Ktedonobacteria</taxon>
        <taxon>Ktedonobacterales</taxon>
        <taxon>Thermosporotrichaceae</taxon>
        <taxon>Thermosporothrix</taxon>
    </lineage>
</organism>
<dbReference type="InterPro" id="IPR004468">
    <property type="entry name" value="CTP_synthase"/>
</dbReference>
<dbReference type="GO" id="GO:0019856">
    <property type="term" value="P:pyrimidine nucleobase biosynthetic process"/>
    <property type="evidence" value="ECO:0007669"/>
    <property type="project" value="TreeGrafter"/>
</dbReference>
<feature type="binding site" evidence="11">
    <location>
        <position position="242"/>
    </location>
    <ligand>
        <name>ATP</name>
        <dbReference type="ChEBI" id="CHEBI:30616"/>
    </ligand>
</feature>
<dbReference type="InterPro" id="IPR017926">
    <property type="entry name" value="GATASE"/>
</dbReference>
<comment type="miscellaneous">
    <text evidence="11">CTPSs have evolved a hybrid strategy for distinguishing between UTP and CTP. The overlapping regions of the product feedback inhibitory and substrate sites recognize a common feature in both compounds, the triphosphate moiety. To differentiate isosteric substrate and product pyrimidine rings, an additional pocket far from the expected kinase/ligase catalytic site, specifically recognizes the cytosine and ribose portions of the product inhibitor.</text>
</comment>
<feature type="domain" description="CTP synthase N-terminal" evidence="13">
    <location>
        <begin position="3"/>
        <end position="267"/>
    </location>
</feature>
<evidence type="ECO:0000313" key="14">
    <source>
        <dbReference type="EMBL" id="BBH90525.1"/>
    </source>
</evidence>
<dbReference type="FunFam" id="3.40.50.300:FF:000009">
    <property type="entry name" value="CTP synthase"/>
    <property type="match status" value="1"/>
</dbReference>
<dbReference type="FunFam" id="3.40.50.880:FF:000002">
    <property type="entry name" value="CTP synthase"/>
    <property type="match status" value="1"/>
</dbReference>
<feature type="binding site" evidence="11">
    <location>
        <position position="224"/>
    </location>
    <ligand>
        <name>CTP</name>
        <dbReference type="ChEBI" id="CHEBI:37563"/>
        <note>allosteric inhibitor</note>
    </ligand>
</feature>
<feature type="binding site" evidence="11">
    <location>
        <position position="71"/>
    </location>
    <ligand>
        <name>ATP</name>
        <dbReference type="ChEBI" id="CHEBI:30616"/>
    </ligand>
</feature>
<accession>A0A455SWW0</accession>
<dbReference type="GO" id="GO:0042802">
    <property type="term" value="F:identical protein binding"/>
    <property type="evidence" value="ECO:0007669"/>
    <property type="project" value="TreeGrafter"/>
</dbReference>
<feature type="binding site" evidence="11">
    <location>
        <position position="462"/>
    </location>
    <ligand>
        <name>L-glutamine</name>
        <dbReference type="ChEBI" id="CHEBI:58359"/>
    </ligand>
</feature>
<feature type="binding site" evidence="11">
    <location>
        <begin position="188"/>
        <end position="193"/>
    </location>
    <ligand>
        <name>CTP</name>
        <dbReference type="ChEBI" id="CHEBI:37563"/>
        <note>allosteric inhibitor</note>
    </ligand>
</feature>
<dbReference type="InterPro" id="IPR033828">
    <property type="entry name" value="GATase1_CTP_Synthase"/>
</dbReference>
<dbReference type="PANTHER" id="PTHR11550">
    <property type="entry name" value="CTP SYNTHASE"/>
    <property type="match status" value="1"/>
</dbReference>
<evidence type="ECO:0000256" key="1">
    <source>
        <dbReference type="ARBA" id="ARBA00005171"/>
    </source>
</evidence>
<dbReference type="EMBL" id="AP019376">
    <property type="protein sequence ID" value="BBH90525.1"/>
    <property type="molecule type" value="Genomic_DNA"/>
</dbReference>
<feature type="binding site" evidence="11">
    <location>
        <position position="224"/>
    </location>
    <ligand>
        <name>UTP</name>
        <dbReference type="ChEBI" id="CHEBI:46398"/>
    </ligand>
</feature>
<dbReference type="GO" id="GO:0046872">
    <property type="term" value="F:metal ion binding"/>
    <property type="evidence" value="ECO:0007669"/>
    <property type="project" value="UniProtKB-KW"/>
</dbReference>
<evidence type="ECO:0000256" key="8">
    <source>
        <dbReference type="ARBA" id="ARBA00022962"/>
    </source>
</evidence>
<evidence type="ECO:0000259" key="13">
    <source>
        <dbReference type="Pfam" id="PF06418"/>
    </source>
</evidence>
<dbReference type="GO" id="GO:0005524">
    <property type="term" value="F:ATP binding"/>
    <property type="evidence" value="ECO:0007669"/>
    <property type="project" value="UniProtKB-KW"/>
</dbReference>
<keyword evidence="6 11" id="KW-0067">ATP-binding</keyword>
<comment type="function">
    <text evidence="11">Catalyzes the ATP-dependent amination of UTP to CTP with either L-glutamine or ammonia as the source of nitrogen. Regulates intracellular CTP levels through interactions with the four ribonucleotide triphosphates.</text>
</comment>
<evidence type="ECO:0000256" key="3">
    <source>
        <dbReference type="ARBA" id="ARBA00022598"/>
    </source>
</evidence>
<comment type="similarity">
    <text evidence="2 11">Belongs to the CTP synthase family.</text>
</comment>
<feature type="binding site" evidence="11">
    <location>
        <position position="405"/>
    </location>
    <ligand>
        <name>L-glutamine</name>
        <dbReference type="ChEBI" id="CHEBI:58359"/>
    </ligand>
</feature>
<feature type="binding site" evidence="11">
    <location>
        <begin position="148"/>
        <end position="150"/>
    </location>
    <ligand>
        <name>CTP</name>
        <dbReference type="ChEBI" id="CHEBI:37563"/>
        <note>allosteric inhibitor</note>
    </ligand>
</feature>
<dbReference type="PROSITE" id="PS51273">
    <property type="entry name" value="GATASE_TYPE_1"/>
    <property type="match status" value="1"/>
</dbReference>
<name>A0A455SWW0_9CHLR</name>
<feature type="active site" description="Nucleophile; for glutamine hydrolysis" evidence="11">
    <location>
        <position position="381"/>
    </location>
</feature>
<dbReference type="SUPFAM" id="SSF52540">
    <property type="entry name" value="P-loop containing nucleoside triphosphate hydrolases"/>
    <property type="match status" value="1"/>
</dbReference>
<feature type="active site" evidence="11">
    <location>
        <position position="509"/>
    </location>
</feature>
<feature type="active site" evidence="11">
    <location>
        <position position="507"/>
    </location>
</feature>
<feature type="binding site" evidence="11">
    <location>
        <position position="354"/>
    </location>
    <ligand>
        <name>L-glutamine</name>
        <dbReference type="ChEBI" id="CHEBI:58359"/>
    </ligand>
</feature>
<comment type="catalytic activity">
    <reaction evidence="10 11">
        <text>UTP + L-glutamine + ATP + H2O = CTP + L-glutamate + ADP + phosphate + 2 H(+)</text>
        <dbReference type="Rhea" id="RHEA:26426"/>
        <dbReference type="ChEBI" id="CHEBI:15377"/>
        <dbReference type="ChEBI" id="CHEBI:15378"/>
        <dbReference type="ChEBI" id="CHEBI:29985"/>
        <dbReference type="ChEBI" id="CHEBI:30616"/>
        <dbReference type="ChEBI" id="CHEBI:37563"/>
        <dbReference type="ChEBI" id="CHEBI:43474"/>
        <dbReference type="ChEBI" id="CHEBI:46398"/>
        <dbReference type="ChEBI" id="CHEBI:58359"/>
        <dbReference type="ChEBI" id="CHEBI:456216"/>
        <dbReference type="EC" id="6.3.4.2"/>
    </reaction>
</comment>
<comment type="activity regulation">
    <text evidence="11">Allosterically activated by GTP, when glutamine is the substrate; GTP has no effect on the reaction when ammonia is the substrate. The allosteric effector GTP functions by stabilizing the protein conformation that binds the tetrahedral intermediate(s) formed during glutamine hydrolysis. Inhibited by the product CTP, via allosteric rather than competitive inhibition.</text>
</comment>
<proteinExistence type="inferred from homology"/>
<dbReference type="NCBIfam" id="NF003792">
    <property type="entry name" value="PRK05380.1"/>
    <property type="match status" value="1"/>
</dbReference>
<dbReference type="InterPro" id="IPR027417">
    <property type="entry name" value="P-loop_NTPase"/>
</dbReference>
<dbReference type="InterPro" id="IPR017456">
    <property type="entry name" value="CTP_synthase_N"/>
</dbReference>
<dbReference type="Gene3D" id="3.40.50.300">
    <property type="entry name" value="P-loop containing nucleotide triphosphate hydrolases"/>
    <property type="match status" value="1"/>
</dbReference>
<keyword evidence="4 11" id="KW-0479">Metal-binding</keyword>
<comment type="catalytic activity">
    <reaction evidence="11">
        <text>UTP + NH4(+) + ATP = CTP + ADP + phosphate + 2 H(+)</text>
        <dbReference type="Rhea" id="RHEA:16597"/>
        <dbReference type="ChEBI" id="CHEBI:15378"/>
        <dbReference type="ChEBI" id="CHEBI:28938"/>
        <dbReference type="ChEBI" id="CHEBI:30616"/>
        <dbReference type="ChEBI" id="CHEBI:37563"/>
        <dbReference type="ChEBI" id="CHEBI:43474"/>
        <dbReference type="ChEBI" id="CHEBI:46398"/>
        <dbReference type="ChEBI" id="CHEBI:456216"/>
    </reaction>
</comment>
<feature type="region of interest" description="Amidoligase domain" evidence="11">
    <location>
        <begin position="1"/>
        <end position="267"/>
    </location>
</feature>
<evidence type="ECO:0000259" key="12">
    <source>
        <dbReference type="Pfam" id="PF00117"/>
    </source>
</evidence>
<dbReference type="EC" id="6.3.4.2" evidence="11"/>
<evidence type="ECO:0000256" key="4">
    <source>
        <dbReference type="ARBA" id="ARBA00022723"/>
    </source>
</evidence>
<dbReference type="CDD" id="cd03113">
    <property type="entry name" value="CTPS_N"/>
    <property type="match status" value="1"/>
</dbReference>
<feature type="binding site" evidence="11">
    <location>
        <position position="13"/>
    </location>
    <ligand>
        <name>CTP</name>
        <dbReference type="ChEBI" id="CHEBI:37563"/>
        <note>allosteric inhibitor</note>
    </ligand>
</feature>
<evidence type="ECO:0000256" key="2">
    <source>
        <dbReference type="ARBA" id="ARBA00007533"/>
    </source>
</evidence>
<evidence type="ECO:0000256" key="7">
    <source>
        <dbReference type="ARBA" id="ARBA00022842"/>
    </source>
</evidence>
<gene>
    <name evidence="11 14" type="primary">pyrG</name>
    <name evidence="14" type="ORF">KTC_52760</name>
</gene>
<evidence type="ECO:0000256" key="11">
    <source>
        <dbReference type="HAMAP-Rule" id="MF_01227"/>
    </source>
</evidence>
<dbReference type="HAMAP" id="MF_01227">
    <property type="entry name" value="PyrG"/>
    <property type="match status" value="1"/>
</dbReference>
<feature type="binding site" evidence="11">
    <location>
        <begin position="382"/>
        <end position="385"/>
    </location>
    <ligand>
        <name>L-glutamine</name>
        <dbReference type="ChEBI" id="CHEBI:58359"/>
    </ligand>
</feature>
<comment type="subunit">
    <text evidence="11">Homotetramer.</text>
</comment>
<feature type="binding site" evidence="11">
    <location>
        <begin position="14"/>
        <end position="19"/>
    </location>
    <ligand>
        <name>ATP</name>
        <dbReference type="ChEBI" id="CHEBI:30616"/>
    </ligand>
</feature>
<dbReference type="UniPathway" id="UPA00159">
    <property type="reaction ID" value="UER00277"/>
</dbReference>
<sequence>MSKFIFVTGGVASSVGKGISVASIGRLLKNRGVSVSLMKLDPYINVDPGTMSPYQHGEVFVTDDGAETDLDLGHYERFTDEPVYQANNITTGQVYASVIAKERRGEYLGGTIQVIPHITNEIKERIHAVARRSDADVVIVEVGGTVGDIEGEPFLEAIRQMRTDVGRRDVLYLHVTLLPYIGASKELKTKPTQHSVKELLRVGIQPDVILCRSDYPVSDEIREKIALFCNVETRAVIPMETAETIYEVPLTLEEAGLGEYIVQELGLKQQEPNMQEWRDLVARIKSPRPELTIGLVGKYVELHDAYMSVAEALHHAGWHHDVDVRIKWINSEALEKMNEAEVLEDVAGIIVPGGFGHRGIEGKIKAASFARRNKIPYLGLCLGMQVAVIEFARNVLGLQDANSSEFDPQSPHPVIDLMLTQRQVADKGGTMRLGNWVCCLTKDTKAYKAYNEPIVFERHRHRYEFNNEYRKRMEANGLIVSGRSADNSLVEIIEVKDHPWYVASQFHPEFKSRPTRPHPLFRDFVGACKQSVQQRTLGTESETSLDVREVLPDSRVER</sequence>
<comment type="catalytic activity">
    <reaction evidence="11">
        <text>L-glutamine + H2O = L-glutamate + NH4(+)</text>
        <dbReference type="Rhea" id="RHEA:15889"/>
        <dbReference type="ChEBI" id="CHEBI:15377"/>
        <dbReference type="ChEBI" id="CHEBI:28938"/>
        <dbReference type="ChEBI" id="CHEBI:29985"/>
        <dbReference type="ChEBI" id="CHEBI:58359"/>
    </reaction>
</comment>
<protein>
    <recommendedName>
        <fullName evidence="11">CTP synthase</fullName>
        <ecNumber evidence="11">6.3.4.2</ecNumber>
    </recommendedName>
    <alternativeName>
        <fullName evidence="11">Cytidine 5'-triphosphate synthase</fullName>
    </alternativeName>
    <alternativeName>
        <fullName evidence="11">Cytidine triphosphate synthetase</fullName>
        <shortName evidence="11">CTP synthetase</shortName>
        <shortName evidence="11">CTPS</shortName>
    </alternativeName>
    <alternativeName>
        <fullName evidence="11">UTP--ammonia ligase</fullName>
    </alternativeName>
</protein>
<evidence type="ECO:0000256" key="6">
    <source>
        <dbReference type="ARBA" id="ARBA00022840"/>
    </source>
</evidence>
<keyword evidence="9 11" id="KW-0665">Pyrimidine biosynthesis</keyword>
<feature type="domain" description="Glutamine amidotransferase" evidence="12">
    <location>
        <begin position="302"/>
        <end position="525"/>
    </location>
</feature>
<dbReference type="CDD" id="cd01746">
    <property type="entry name" value="GATase1_CTP_Synthase"/>
    <property type="match status" value="1"/>
</dbReference>
<evidence type="ECO:0000256" key="10">
    <source>
        <dbReference type="ARBA" id="ARBA00047781"/>
    </source>
</evidence>
<keyword evidence="8 11" id="KW-0315">Glutamine amidotransferase</keyword>
<dbReference type="NCBIfam" id="TIGR00337">
    <property type="entry name" value="PyrG"/>
    <property type="match status" value="1"/>
</dbReference>
<dbReference type="PANTHER" id="PTHR11550:SF0">
    <property type="entry name" value="CTP SYNTHASE-RELATED"/>
    <property type="match status" value="1"/>
</dbReference>
<feature type="binding site" evidence="11">
    <location>
        <position position="54"/>
    </location>
    <ligand>
        <name>L-glutamine</name>
        <dbReference type="ChEBI" id="CHEBI:58359"/>
    </ligand>
</feature>
<dbReference type="GO" id="GO:0097268">
    <property type="term" value="C:cytoophidium"/>
    <property type="evidence" value="ECO:0007669"/>
    <property type="project" value="UniProtKB-ARBA"/>
</dbReference>
<evidence type="ECO:0000256" key="9">
    <source>
        <dbReference type="ARBA" id="ARBA00022975"/>
    </source>
</evidence>
<feature type="binding site" evidence="11">
    <location>
        <begin position="188"/>
        <end position="193"/>
    </location>
    <ligand>
        <name>UTP</name>
        <dbReference type="ChEBI" id="CHEBI:46398"/>
    </ligand>
</feature>
<dbReference type="AlphaFoldDB" id="A0A455SWW0"/>
<dbReference type="SUPFAM" id="SSF52317">
    <property type="entry name" value="Class I glutamine amidotransferase-like"/>
    <property type="match status" value="1"/>
</dbReference>
<keyword evidence="3 11" id="KW-0436">Ligase</keyword>